<reference evidence="2 3" key="2">
    <citation type="submission" date="2020-09" db="EMBL/GenBank/DDBJ databases">
        <authorList>
            <person name="Chen F.-J."/>
            <person name="Lee Y.-T."/>
        </authorList>
    </citation>
    <scope>NUCLEOTIDE SEQUENCE [LARGE SCALE GENOMIC DNA]</scope>
    <source>
        <strain evidence="2 3">AS73</strain>
    </source>
</reference>
<protein>
    <submittedName>
        <fullName evidence="2">Uncharacterized protein</fullName>
    </submittedName>
</protein>
<proteinExistence type="predicted"/>
<evidence type="ECO:0000313" key="1">
    <source>
        <dbReference type="EMBL" id="QNX07080.1"/>
    </source>
</evidence>
<dbReference type="EMBL" id="CP061561">
    <property type="protein sequence ID" value="QNX07092.1"/>
    <property type="molecule type" value="Genomic_DNA"/>
</dbReference>
<accession>A0A7H2PW59</accession>
<organism evidence="2 3">
    <name type="scientific">Acinetobacter seifertii</name>
    <dbReference type="NCBI Taxonomy" id="1530123"/>
    <lineage>
        <taxon>Bacteria</taxon>
        <taxon>Pseudomonadati</taxon>
        <taxon>Pseudomonadota</taxon>
        <taxon>Gammaproteobacteria</taxon>
        <taxon>Moraxellales</taxon>
        <taxon>Moraxellaceae</taxon>
        <taxon>Acinetobacter</taxon>
        <taxon>Acinetobacter calcoaceticus/baumannii complex</taxon>
    </lineage>
</organism>
<dbReference type="AlphaFoldDB" id="A0A7H2PW59"/>
<dbReference type="RefSeq" id="WP_151686064.1">
    <property type="nucleotide sequence ID" value="NZ_BKEE01000088.1"/>
</dbReference>
<evidence type="ECO:0000313" key="2">
    <source>
        <dbReference type="EMBL" id="QNX07092.1"/>
    </source>
</evidence>
<dbReference type="Proteomes" id="UP000516862">
    <property type="component" value="Chromosome"/>
</dbReference>
<name>A0A7H2PW59_9GAMM</name>
<evidence type="ECO:0000313" key="3">
    <source>
        <dbReference type="Proteomes" id="UP000516862"/>
    </source>
</evidence>
<reference evidence="2" key="3">
    <citation type="submission" date="2021-03" db="EMBL/GenBank/DDBJ databases">
        <title>Clinical and molecular characterization of Acinetobacter seifertii in Taiwan.</title>
        <authorList>
            <person name="Li L.-H."/>
            <person name="Yang Y.-S."/>
            <person name="Sun J.-R."/>
            <person name="Huang T.-W."/>
            <person name="Huang W.-C."/>
            <person name="Wang Y.-C."/>
            <person name="Kuo T.-H."/>
            <person name="Kuo S.-C."/>
            <person name="Chen T.-L."/>
        </authorList>
    </citation>
    <scope>NUCLEOTIDE SEQUENCE</scope>
    <source>
        <strain evidence="2">AS73</strain>
    </source>
</reference>
<reference evidence="3" key="1">
    <citation type="submission" date="2020-09" db="EMBL/GenBank/DDBJ databases">
        <title>Clinical and molecular characterization of Acinetobacter seifertii in Taiwan.</title>
        <authorList>
            <person name="Li L.-H."/>
            <person name="Yang Y.-S."/>
            <person name="Sun J.-R."/>
            <person name="Huang T.-W."/>
            <person name="Huang W.-C."/>
            <person name="Wang Y.-C."/>
            <person name="Kuo T.-H."/>
            <person name="Kuo S.-C."/>
            <person name="Chen T.-L."/>
        </authorList>
    </citation>
    <scope>NUCLEOTIDE SEQUENCE [LARGE SCALE GENOMIC DNA]</scope>
    <source>
        <strain evidence="1 3">AS73</strain>
    </source>
</reference>
<gene>
    <name evidence="1" type="ORF">IC796_09625</name>
    <name evidence="2" type="ORF">IC796_09695</name>
</gene>
<sequence>MRYKRSIGAMRKEDWQQLIEILDEYLIFVQQDNGSTNDKINDVKLLVHKLQHHIDSPAQQSYSFNRWS</sequence>
<dbReference type="EMBL" id="CP061561">
    <property type="protein sequence ID" value="QNX07080.1"/>
    <property type="molecule type" value="Genomic_DNA"/>
</dbReference>